<evidence type="ECO:0000256" key="1">
    <source>
        <dbReference type="SAM" id="SignalP"/>
    </source>
</evidence>
<sequence length="140" mass="15878">MKRTFLIILMAFALHAQAAELHRIADLNEQKTADNAGVFTKGSWNNLEIQLNGSPDPNNVDLAMYGTCNIEMDKSSYTHNVIKAKEGYNIHDYTFNEDTCNVKVEILDRKQQEVRVTTTDGCQTYCGIQGNIHLLDGYYR</sequence>
<evidence type="ECO:0000313" key="2">
    <source>
        <dbReference type="EMBL" id="MDK9365958.1"/>
    </source>
</evidence>
<dbReference type="Proteomes" id="UP001223214">
    <property type="component" value="Unassembled WGS sequence"/>
</dbReference>
<name>A0AAP4FYE0_9ENTR</name>
<feature type="chain" id="PRO_5042813178" description="Lipocalin-like domain-containing protein" evidence="1">
    <location>
        <begin position="19"/>
        <end position="140"/>
    </location>
</feature>
<keyword evidence="3" id="KW-1185">Reference proteome</keyword>
<evidence type="ECO:0000313" key="3">
    <source>
        <dbReference type="Proteomes" id="UP001223214"/>
    </source>
</evidence>
<evidence type="ECO:0008006" key="4">
    <source>
        <dbReference type="Google" id="ProtNLM"/>
    </source>
</evidence>
<accession>A0AAP4FYE0</accession>
<protein>
    <recommendedName>
        <fullName evidence="4">Lipocalin-like domain-containing protein</fullName>
    </recommendedName>
</protein>
<reference evidence="2 3" key="1">
    <citation type="submission" date="2023-06" db="EMBL/GenBank/DDBJ databases">
        <title>Identification and characterization of antibiotic-resistant Gram-negative bacteria.</title>
        <authorList>
            <person name="Cho G.-S."/>
            <person name="Lee J."/>
            <person name="Tai E."/>
            <person name="Jeong S."/>
            <person name="Kim I."/>
            <person name="Kim B.-E."/>
            <person name="Jeong M.-I."/>
            <person name="Oh K.-K."/>
            <person name="Franz C.M.A.P."/>
        </authorList>
    </citation>
    <scope>NUCLEOTIDE SEQUENCE [LARGE SCALE GENOMIC DNA]</scope>
    <source>
        <strain evidence="2 3">V106_12</strain>
    </source>
</reference>
<dbReference type="EMBL" id="JASSOM010000088">
    <property type="protein sequence ID" value="MDK9365958.1"/>
    <property type="molecule type" value="Genomic_DNA"/>
</dbReference>
<gene>
    <name evidence="2" type="ORF">QQF32_22445</name>
</gene>
<feature type="signal peptide" evidence="1">
    <location>
        <begin position="1"/>
        <end position="18"/>
    </location>
</feature>
<comment type="caution">
    <text evidence="2">The sequence shown here is derived from an EMBL/GenBank/DDBJ whole genome shotgun (WGS) entry which is preliminary data.</text>
</comment>
<keyword evidence="1" id="KW-0732">Signal</keyword>
<dbReference type="RefSeq" id="WP_086529309.1">
    <property type="nucleotide sequence ID" value="NZ_JASSOM010000088.1"/>
</dbReference>
<organism evidence="2 3">
    <name type="scientific">Lelliottia wanjuensis</name>
    <dbReference type="NCBI Taxonomy" id="3050585"/>
    <lineage>
        <taxon>Bacteria</taxon>
        <taxon>Pseudomonadati</taxon>
        <taxon>Pseudomonadota</taxon>
        <taxon>Gammaproteobacteria</taxon>
        <taxon>Enterobacterales</taxon>
        <taxon>Enterobacteriaceae</taxon>
        <taxon>Lelliottia</taxon>
    </lineage>
</organism>
<dbReference type="AlphaFoldDB" id="A0AAP4FYE0"/>
<proteinExistence type="predicted"/>